<dbReference type="AlphaFoldDB" id="A0A446CG31"/>
<sequence>MITFKQLEAVYWVVQLGGFAAAATRLHTTQSAVSKRVQELEALFDTPLFDRTLRAARLTEKGEEMFLLAKRLLDQRDAAIEQFQRPDVMERHVRIGITELTAMTWLPRLVSAIQASYPRVIIEPHVDTSAILRDKLLADEVDLMIVPDVFNDQRFISRRVGEVVNSWMCKPGLVPRRRLKVQDLIKHRLLTQDERSGTGQLYNRWFRSVGVQPEQTVQSNSLVALIGLAISGMGVSYLPRTFLAPMVESGALEILTVTPALPAAAYAAVFRGDRPSTLIPAIAALAQEHCDFGKIFQSDAQAPQTGEA</sequence>
<dbReference type="Gene3D" id="3.40.190.290">
    <property type="match status" value="1"/>
</dbReference>
<accession>A0A446CG31</accession>
<dbReference type="SUPFAM" id="SSF53850">
    <property type="entry name" value="Periplasmic binding protein-like II"/>
    <property type="match status" value="1"/>
</dbReference>
<dbReference type="CDD" id="cd05466">
    <property type="entry name" value="PBP2_LTTR_substrate"/>
    <property type="match status" value="1"/>
</dbReference>
<keyword evidence="7" id="KW-1185">Reference proteome</keyword>
<dbReference type="Pfam" id="PF00126">
    <property type="entry name" value="HTH_1"/>
    <property type="match status" value="1"/>
</dbReference>
<dbReference type="Pfam" id="PF03466">
    <property type="entry name" value="LysR_substrate"/>
    <property type="match status" value="1"/>
</dbReference>
<dbReference type="EMBL" id="UFQB01000010">
    <property type="protein sequence ID" value="SSW66763.1"/>
    <property type="molecule type" value="Genomic_DNA"/>
</dbReference>
<dbReference type="GO" id="GO:0003700">
    <property type="term" value="F:DNA-binding transcription factor activity"/>
    <property type="evidence" value="ECO:0007669"/>
    <property type="project" value="InterPro"/>
</dbReference>
<dbReference type="PANTHER" id="PTHR30126:SF77">
    <property type="entry name" value="TRANSCRIPTIONAL REGULATORY PROTEIN"/>
    <property type="match status" value="1"/>
</dbReference>
<reference evidence="6 7" key="1">
    <citation type="submission" date="2018-07" db="EMBL/GenBank/DDBJ databases">
        <authorList>
            <person name="Peeters C."/>
        </authorList>
    </citation>
    <scope>NUCLEOTIDE SEQUENCE [LARGE SCALE GENOMIC DNA]</scope>
    <source>
        <strain evidence="6 7">LMG 3411</strain>
    </source>
</reference>
<keyword evidence="2" id="KW-0805">Transcription regulation</keyword>
<dbReference type="GO" id="GO:0000976">
    <property type="term" value="F:transcription cis-regulatory region binding"/>
    <property type="evidence" value="ECO:0007669"/>
    <property type="project" value="TreeGrafter"/>
</dbReference>
<evidence type="ECO:0000256" key="4">
    <source>
        <dbReference type="ARBA" id="ARBA00023163"/>
    </source>
</evidence>
<comment type="similarity">
    <text evidence="1">Belongs to the LysR transcriptional regulatory family.</text>
</comment>
<gene>
    <name evidence="6" type="primary">metR_3</name>
    <name evidence="6" type="ORF">AGI3411_02712</name>
</gene>
<evidence type="ECO:0000256" key="2">
    <source>
        <dbReference type="ARBA" id="ARBA00023015"/>
    </source>
</evidence>
<dbReference type="Gene3D" id="1.10.10.10">
    <property type="entry name" value="Winged helix-like DNA-binding domain superfamily/Winged helix DNA-binding domain"/>
    <property type="match status" value="1"/>
</dbReference>
<dbReference type="PROSITE" id="PS50931">
    <property type="entry name" value="HTH_LYSR"/>
    <property type="match status" value="1"/>
</dbReference>
<name>A0A446CG31_9BURK</name>
<proteinExistence type="inferred from homology"/>
<dbReference type="InterPro" id="IPR000847">
    <property type="entry name" value="LysR_HTH_N"/>
</dbReference>
<feature type="domain" description="HTH lysR-type" evidence="5">
    <location>
        <begin position="2"/>
        <end position="59"/>
    </location>
</feature>
<evidence type="ECO:0000256" key="3">
    <source>
        <dbReference type="ARBA" id="ARBA00023125"/>
    </source>
</evidence>
<dbReference type="PRINTS" id="PR00039">
    <property type="entry name" value="HTHLYSR"/>
</dbReference>
<organism evidence="6 7">
    <name type="scientific">Achromobacter agilis</name>
    <dbReference type="NCBI Taxonomy" id="1353888"/>
    <lineage>
        <taxon>Bacteria</taxon>
        <taxon>Pseudomonadati</taxon>
        <taxon>Pseudomonadota</taxon>
        <taxon>Betaproteobacteria</taxon>
        <taxon>Burkholderiales</taxon>
        <taxon>Alcaligenaceae</taxon>
        <taxon>Achromobacter</taxon>
    </lineage>
</organism>
<dbReference type="Proteomes" id="UP000289184">
    <property type="component" value="Unassembled WGS sequence"/>
</dbReference>
<evidence type="ECO:0000313" key="7">
    <source>
        <dbReference type="Proteomes" id="UP000289184"/>
    </source>
</evidence>
<protein>
    <submittedName>
        <fullName evidence="6">HTH-type transcriptional regulator MetR</fullName>
    </submittedName>
</protein>
<dbReference type="RefSeq" id="WP_341867913.1">
    <property type="nucleotide sequence ID" value="NZ_UFQB01000010.1"/>
</dbReference>
<keyword evidence="3" id="KW-0238">DNA-binding</keyword>
<dbReference type="InterPro" id="IPR005119">
    <property type="entry name" value="LysR_subst-bd"/>
</dbReference>
<dbReference type="InterPro" id="IPR036390">
    <property type="entry name" value="WH_DNA-bd_sf"/>
</dbReference>
<evidence type="ECO:0000256" key="1">
    <source>
        <dbReference type="ARBA" id="ARBA00009437"/>
    </source>
</evidence>
<evidence type="ECO:0000259" key="5">
    <source>
        <dbReference type="PROSITE" id="PS50931"/>
    </source>
</evidence>
<dbReference type="PANTHER" id="PTHR30126">
    <property type="entry name" value="HTH-TYPE TRANSCRIPTIONAL REGULATOR"/>
    <property type="match status" value="1"/>
</dbReference>
<keyword evidence="4" id="KW-0804">Transcription</keyword>
<dbReference type="SUPFAM" id="SSF46785">
    <property type="entry name" value="Winged helix' DNA-binding domain"/>
    <property type="match status" value="1"/>
</dbReference>
<dbReference type="InterPro" id="IPR036388">
    <property type="entry name" value="WH-like_DNA-bd_sf"/>
</dbReference>
<evidence type="ECO:0000313" key="6">
    <source>
        <dbReference type="EMBL" id="SSW66763.1"/>
    </source>
</evidence>